<evidence type="ECO:0000256" key="1">
    <source>
        <dbReference type="SAM" id="Phobius"/>
    </source>
</evidence>
<proteinExistence type="predicted"/>
<dbReference type="RefSeq" id="WP_203911048.1">
    <property type="nucleotide sequence ID" value="NZ_BONY01000035.1"/>
</dbReference>
<feature type="transmembrane region" description="Helical" evidence="1">
    <location>
        <begin position="34"/>
        <end position="54"/>
    </location>
</feature>
<reference evidence="2" key="1">
    <citation type="submission" date="2021-01" db="EMBL/GenBank/DDBJ databases">
        <title>Whole genome shotgun sequence of Rhizocola hellebori NBRC 109834.</title>
        <authorList>
            <person name="Komaki H."/>
            <person name="Tamura T."/>
        </authorList>
    </citation>
    <scope>NUCLEOTIDE SEQUENCE</scope>
    <source>
        <strain evidence="2">NBRC 109834</strain>
    </source>
</reference>
<keyword evidence="1" id="KW-1133">Transmembrane helix</keyword>
<keyword evidence="1" id="KW-0472">Membrane</keyword>
<dbReference type="AlphaFoldDB" id="A0A8J3QCP8"/>
<keyword evidence="1" id="KW-0812">Transmembrane</keyword>
<evidence type="ECO:0000313" key="2">
    <source>
        <dbReference type="EMBL" id="GIH07250.1"/>
    </source>
</evidence>
<name>A0A8J3QCP8_9ACTN</name>
<accession>A0A8J3QCP8</accession>
<dbReference type="EMBL" id="BONY01000035">
    <property type="protein sequence ID" value="GIH07250.1"/>
    <property type="molecule type" value="Genomic_DNA"/>
</dbReference>
<dbReference type="Proteomes" id="UP000612899">
    <property type="component" value="Unassembled WGS sequence"/>
</dbReference>
<gene>
    <name evidence="2" type="ORF">Rhe02_53170</name>
</gene>
<comment type="caution">
    <text evidence="2">The sequence shown here is derived from an EMBL/GenBank/DDBJ whole genome shotgun (WGS) entry which is preliminary data.</text>
</comment>
<evidence type="ECO:0000313" key="3">
    <source>
        <dbReference type="Proteomes" id="UP000612899"/>
    </source>
</evidence>
<sequence>MFAIIAAILFGLALLLQLVGESMGEVITPATLTTAGLLCVALHLAGAATALSGYRRRR</sequence>
<protein>
    <submittedName>
        <fullName evidence="2">Uncharacterized protein</fullName>
    </submittedName>
</protein>
<organism evidence="2 3">
    <name type="scientific">Rhizocola hellebori</name>
    <dbReference type="NCBI Taxonomy" id="1392758"/>
    <lineage>
        <taxon>Bacteria</taxon>
        <taxon>Bacillati</taxon>
        <taxon>Actinomycetota</taxon>
        <taxon>Actinomycetes</taxon>
        <taxon>Micromonosporales</taxon>
        <taxon>Micromonosporaceae</taxon>
        <taxon>Rhizocola</taxon>
    </lineage>
</organism>
<keyword evidence="3" id="KW-1185">Reference proteome</keyword>